<dbReference type="Proteomes" id="UP000708208">
    <property type="component" value="Unassembled WGS sequence"/>
</dbReference>
<dbReference type="AlphaFoldDB" id="A0A8J2KAF6"/>
<dbReference type="EMBL" id="CAJVCH010223895">
    <property type="protein sequence ID" value="CAG7732054.1"/>
    <property type="molecule type" value="Genomic_DNA"/>
</dbReference>
<feature type="non-terminal residue" evidence="3">
    <location>
        <position position="247"/>
    </location>
</feature>
<keyword evidence="4" id="KW-1185">Reference proteome</keyword>
<sequence>MNMAGAPWKSCCCRALVILCVGLTLAESLSTGHSTRRLSSDSALDSSPVDESLSSLEELENKLDLILDSQSREKDLLQDFLLNNKDKGEEEDVSTIPNLHVSPPKPREQATIIKGSNGERAITVPAQDDHRSRSRSRSRSSGRNSNGEDPGIPAEATDPEKLNREIEDSDSDSVENKDESGTRGEKDNGEVSSIIVRKLEENSKRMETMVVFLADLRNVLSEAVASQEKQVALRGEVVELREEIDYL</sequence>
<feature type="compositionally biased region" description="Basic and acidic residues" evidence="1">
    <location>
        <begin position="174"/>
        <end position="189"/>
    </location>
</feature>
<gene>
    <name evidence="3" type="ORF">AFUS01_LOCUS20593</name>
</gene>
<evidence type="ECO:0000256" key="1">
    <source>
        <dbReference type="SAM" id="MobiDB-lite"/>
    </source>
</evidence>
<comment type="caution">
    <text evidence="3">The sequence shown here is derived from an EMBL/GenBank/DDBJ whole genome shotgun (WGS) entry which is preliminary data.</text>
</comment>
<protein>
    <submittedName>
        <fullName evidence="3">Uncharacterized protein</fullName>
    </submittedName>
</protein>
<evidence type="ECO:0000313" key="3">
    <source>
        <dbReference type="EMBL" id="CAG7732054.1"/>
    </source>
</evidence>
<reference evidence="3" key="1">
    <citation type="submission" date="2021-06" db="EMBL/GenBank/DDBJ databases">
        <authorList>
            <person name="Hodson N. C."/>
            <person name="Mongue J. A."/>
            <person name="Jaron S. K."/>
        </authorList>
    </citation>
    <scope>NUCLEOTIDE SEQUENCE</scope>
</reference>
<organism evidence="3 4">
    <name type="scientific">Allacma fusca</name>
    <dbReference type="NCBI Taxonomy" id="39272"/>
    <lineage>
        <taxon>Eukaryota</taxon>
        <taxon>Metazoa</taxon>
        <taxon>Ecdysozoa</taxon>
        <taxon>Arthropoda</taxon>
        <taxon>Hexapoda</taxon>
        <taxon>Collembola</taxon>
        <taxon>Symphypleona</taxon>
        <taxon>Sminthuridae</taxon>
        <taxon>Allacma</taxon>
    </lineage>
</organism>
<evidence type="ECO:0000313" key="4">
    <source>
        <dbReference type="Proteomes" id="UP000708208"/>
    </source>
</evidence>
<proteinExistence type="predicted"/>
<name>A0A8J2KAF6_9HEXA</name>
<feature type="signal peptide" evidence="2">
    <location>
        <begin position="1"/>
        <end position="26"/>
    </location>
</feature>
<feature type="chain" id="PRO_5035185313" evidence="2">
    <location>
        <begin position="27"/>
        <end position="247"/>
    </location>
</feature>
<keyword evidence="2" id="KW-0732">Signal</keyword>
<feature type="region of interest" description="Disordered" evidence="1">
    <location>
        <begin position="87"/>
        <end position="189"/>
    </location>
</feature>
<accession>A0A8J2KAF6</accession>
<evidence type="ECO:0000256" key="2">
    <source>
        <dbReference type="SAM" id="SignalP"/>
    </source>
</evidence>